<dbReference type="CDD" id="cd00637">
    <property type="entry name" value="7tm_classA_rhodopsin-like"/>
    <property type="match status" value="1"/>
</dbReference>
<feature type="domain" description="G-protein coupled receptors family 1 profile" evidence="6">
    <location>
        <begin position="42"/>
        <end position="319"/>
    </location>
</feature>
<protein>
    <submittedName>
        <fullName evidence="8">Transmembrane protein 116</fullName>
    </submittedName>
</protein>
<dbReference type="GO" id="GO:0007189">
    <property type="term" value="P:adenylate cyclase-activating G protein-coupled receptor signaling pathway"/>
    <property type="evidence" value="ECO:0007669"/>
    <property type="project" value="TreeGrafter"/>
</dbReference>
<evidence type="ECO:0000256" key="3">
    <source>
        <dbReference type="ARBA" id="ARBA00022989"/>
    </source>
</evidence>
<keyword evidence="7" id="KW-1185">Reference proteome</keyword>
<dbReference type="SUPFAM" id="SSF81321">
    <property type="entry name" value="Family A G protein-coupled receptor-like"/>
    <property type="match status" value="1"/>
</dbReference>
<dbReference type="InParanoid" id="A0A6P7KVA8"/>
<dbReference type="AlphaFoldDB" id="A0A6P7KVA8"/>
<reference evidence="8" key="1">
    <citation type="submission" date="2025-08" db="UniProtKB">
        <authorList>
            <consortium name="RefSeq"/>
        </authorList>
    </citation>
    <scope>IDENTIFICATION</scope>
</reference>
<evidence type="ECO:0000256" key="5">
    <source>
        <dbReference type="SAM" id="Phobius"/>
    </source>
</evidence>
<dbReference type="PANTHER" id="PTHR23112:SF0">
    <property type="entry name" value="TRANSMEMBRANE PROTEIN 116"/>
    <property type="match status" value="1"/>
</dbReference>
<evidence type="ECO:0000256" key="2">
    <source>
        <dbReference type="ARBA" id="ARBA00022692"/>
    </source>
</evidence>
<feature type="transmembrane region" description="Helical" evidence="5">
    <location>
        <begin position="298"/>
        <end position="321"/>
    </location>
</feature>
<evidence type="ECO:0000256" key="4">
    <source>
        <dbReference type="ARBA" id="ARBA00023136"/>
    </source>
</evidence>
<dbReference type="InterPro" id="IPR022343">
    <property type="entry name" value="GCR1-cAMP_receptor"/>
</dbReference>
<dbReference type="GO" id="GO:0005886">
    <property type="term" value="C:plasma membrane"/>
    <property type="evidence" value="ECO:0007669"/>
    <property type="project" value="TreeGrafter"/>
</dbReference>
<feature type="transmembrane region" description="Helical" evidence="5">
    <location>
        <begin position="212"/>
        <end position="233"/>
    </location>
</feature>
<dbReference type="Proteomes" id="UP000515150">
    <property type="component" value="Chromosome 16"/>
</dbReference>
<comment type="subcellular location">
    <subcellularLocation>
        <location evidence="1">Membrane</location>
        <topology evidence="1">Multi-pass membrane protein</topology>
    </subcellularLocation>
</comment>
<feature type="transmembrane region" description="Helical" evidence="5">
    <location>
        <begin position="30"/>
        <end position="52"/>
    </location>
</feature>
<dbReference type="OrthoDB" id="10070607at2759"/>
<dbReference type="InterPro" id="IPR017452">
    <property type="entry name" value="GPCR_Rhodpsn_7TM"/>
</dbReference>
<evidence type="ECO:0000313" key="7">
    <source>
        <dbReference type="Proteomes" id="UP000515150"/>
    </source>
</evidence>
<feature type="transmembrane region" description="Helical" evidence="5">
    <location>
        <begin position="150"/>
        <end position="168"/>
    </location>
</feature>
<accession>A0A6P7KVA8</accession>
<feature type="transmembrane region" description="Helical" evidence="5">
    <location>
        <begin position="265"/>
        <end position="286"/>
    </location>
</feature>
<feature type="transmembrane region" description="Helical" evidence="5">
    <location>
        <begin position="64"/>
        <end position="85"/>
    </location>
</feature>
<keyword evidence="3 5" id="KW-1133">Transmembrane helix</keyword>
<dbReference type="PROSITE" id="PS50262">
    <property type="entry name" value="G_PROTEIN_RECEP_F1_2"/>
    <property type="match status" value="1"/>
</dbReference>
<evidence type="ECO:0000313" key="8">
    <source>
        <dbReference type="RefSeq" id="XP_028986366.1"/>
    </source>
</evidence>
<dbReference type="PRINTS" id="PR02001">
    <property type="entry name" value="GCR1CAMPR"/>
</dbReference>
<organism evidence="7 8">
    <name type="scientific">Betta splendens</name>
    <name type="common">Siamese fighting fish</name>
    <dbReference type="NCBI Taxonomy" id="158456"/>
    <lineage>
        <taxon>Eukaryota</taxon>
        <taxon>Metazoa</taxon>
        <taxon>Chordata</taxon>
        <taxon>Craniata</taxon>
        <taxon>Vertebrata</taxon>
        <taxon>Euteleostomi</taxon>
        <taxon>Actinopterygii</taxon>
        <taxon>Neopterygii</taxon>
        <taxon>Teleostei</taxon>
        <taxon>Neoteleostei</taxon>
        <taxon>Acanthomorphata</taxon>
        <taxon>Anabantaria</taxon>
        <taxon>Anabantiformes</taxon>
        <taxon>Anabantoidei</taxon>
        <taxon>Osphronemidae</taxon>
        <taxon>Betta</taxon>
    </lineage>
</organism>
<feature type="transmembrane region" description="Helical" evidence="5">
    <location>
        <begin position="105"/>
        <end position="122"/>
    </location>
</feature>
<dbReference type="PANTHER" id="PTHR23112">
    <property type="entry name" value="G PROTEIN-COUPLED RECEPTOR 157-RELATED"/>
    <property type="match status" value="1"/>
</dbReference>
<dbReference type="GeneID" id="114843719"/>
<name>A0A6P7KVA8_BETSP</name>
<sequence length="359" mass="39837">MSLQGLYSNSSETNTTGAQDWTQVYEAVQWIQLVVALLSVLGSGSIIVCVTLQRTLRTPELQPLVLLSVTDLLLAACWLAGAALFSRHCDSLYTYCYHLHTVEQMLYMASFFYTLNYLWDLYKRIRERFYSCLVGYPIQVSNRVSRAGKAAALLSGLVPVLLMTPVFIQGNLSKCQANFSQPYRCLLMHTGALYLTSEHQATPGACSLLHTYAIAVFLAAFLATLSSVTALVVNARRIFRRAVASSGYLGSQQQAAFRAMDRRMLLYPLVFVLCWGPAVCLAFLRVAKPSACQGRVGVVLYISQAFTSASQGFLNCLVYGWTGARLRGAGRTVLRRDVDTQTPLLRWQKRSYQALPSIS</sequence>
<dbReference type="KEGG" id="bspl:114843719"/>
<evidence type="ECO:0000259" key="6">
    <source>
        <dbReference type="PROSITE" id="PS50262"/>
    </source>
</evidence>
<gene>
    <name evidence="8" type="primary">tmem116</name>
</gene>
<evidence type="ECO:0000256" key="1">
    <source>
        <dbReference type="ARBA" id="ARBA00004141"/>
    </source>
</evidence>
<keyword evidence="4 5" id="KW-0472">Membrane</keyword>
<dbReference type="RefSeq" id="XP_028986366.1">
    <property type="nucleotide sequence ID" value="XM_029130533.3"/>
</dbReference>
<dbReference type="GO" id="GO:0004930">
    <property type="term" value="F:G protein-coupled receptor activity"/>
    <property type="evidence" value="ECO:0007669"/>
    <property type="project" value="TreeGrafter"/>
</dbReference>
<dbReference type="FunCoup" id="A0A6P7KVA8">
    <property type="interactions" value="528"/>
</dbReference>
<dbReference type="CTD" id="89894"/>
<proteinExistence type="predicted"/>
<dbReference type="Gene3D" id="1.20.1070.10">
    <property type="entry name" value="Rhodopsin 7-helix transmembrane proteins"/>
    <property type="match status" value="1"/>
</dbReference>
<keyword evidence="2 5" id="KW-0812">Transmembrane</keyword>